<evidence type="ECO:0000313" key="4">
    <source>
        <dbReference type="EMBL" id="CAB4170200.1"/>
    </source>
</evidence>
<dbReference type="EMBL" id="LR797261">
    <property type="protein sequence ID" value="CAB4197555.1"/>
    <property type="molecule type" value="Genomic_DNA"/>
</dbReference>
<feature type="region of interest" description="Disordered" evidence="1">
    <location>
        <begin position="36"/>
        <end position="56"/>
    </location>
</feature>
<evidence type="ECO:0000313" key="2">
    <source>
        <dbReference type="EMBL" id="CAB4135491.1"/>
    </source>
</evidence>
<protein>
    <submittedName>
        <fullName evidence="7">Uncharacterized protein</fullName>
    </submittedName>
</protein>
<gene>
    <name evidence="5" type="ORF">UFOVP1078_28</name>
    <name evidence="6" type="ORF">UFOVP1317_18</name>
    <name evidence="7" type="ORF">UFOVP1429_13</name>
    <name evidence="2" type="ORF">UFOVP289_39</name>
    <name evidence="3" type="ORF">UFOVP547_8</name>
    <name evidence="4" type="ORF">UFOVP900_61</name>
</gene>
<dbReference type="EMBL" id="LR797044">
    <property type="protein sequence ID" value="CAB4182861.1"/>
    <property type="molecule type" value="Genomic_DNA"/>
</dbReference>
<dbReference type="EMBL" id="LR796302">
    <property type="protein sequence ID" value="CAB4135491.1"/>
    <property type="molecule type" value="Genomic_DNA"/>
</dbReference>
<dbReference type="EMBL" id="LR796855">
    <property type="protein sequence ID" value="CAB4170200.1"/>
    <property type="molecule type" value="Genomic_DNA"/>
</dbReference>
<evidence type="ECO:0000313" key="6">
    <source>
        <dbReference type="EMBL" id="CAB4197555.1"/>
    </source>
</evidence>
<reference evidence="7" key="1">
    <citation type="submission" date="2020-05" db="EMBL/GenBank/DDBJ databases">
        <authorList>
            <person name="Chiriac C."/>
            <person name="Salcher M."/>
            <person name="Ghai R."/>
            <person name="Kavagutti S V."/>
        </authorList>
    </citation>
    <scope>NUCLEOTIDE SEQUENCE</scope>
</reference>
<evidence type="ECO:0000313" key="5">
    <source>
        <dbReference type="EMBL" id="CAB4182861.1"/>
    </source>
</evidence>
<evidence type="ECO:0000313" key="3">
    <source>
        <dbReference type="EMBL" id="CAB4149858.1"/>
    </source>
</evidence>
<organism evidence="7">
    <name type="scientific">uncultured Caudovirales phage</name>
    <dbReference type="NCBI Taxonomy" id="2100421"/>
    <lineage>
        <taxon>Viruses</taxon>
        <taxon>Duplodnaviria</taxon>
        <taxon>Heunggongvirae</taxon>
        <taxon>Uroviricota</taxon>
        <taxon>Caudoviricetes</taxon>
        <taxon>Peduoviridae</taxon>
        <taxon>Maltschvirus</taxon>
        <taxon>Maltschvirus maltsch</taxon>
    </lineage>
</organism>
<sequence>MNSPKRWYDEDLAKAKKKTTIRHKQQLEEEWIKEQEEALEHIDEDQLGDESEIAHT</sequence>
<dbReference type="EMBL" id="LR797373">
    <property type="protein sequence ID" value="CAB4210395.1"/>
    <property type="molecule type" value="Genomic_DNA"/>
</dbReference>
<feature type="compositionally biased region" description="Acidic residues" evidence="1">
    <location>
        <begin position="42"/>
        <end position="56"/>
    </location>
</feature>
<evidence type="ECO:0000313" key="7">
    <source>
        <dbReference type="EMBL" id="CAB4210395.1"/>
    </source>
</evidence>
<name>A0A6J5S9W2_9CAUD</name>
<proteinExistence type="predicted"/>
<evidence type="ECO:0000256" key="1">
    <source>
        <dbReference type="SAM" id="MobiDB-lite"/>
    </source>
</evidence>
<accession>A0A6J5S9W2</accession>
<dbReference type="EMBL" id="LR796533">
    <property type="protein sequence ID" value="CAB4149858.1"/>
    <property type="molecule type" value="Genomic_DNA"/>
</dbReference>